<feature type="transmembrane region" description="Helical" evidence="6">
    <location>
        <begin position="160"/>
        <end position="178"/>
    </location>
</feature>
<keyword evidence="4 6" id="KW-1133">Transmembrane helix</keyword>
<dbReference type="Proteomes" id="UP000003100">
    <property type="component" value="Unassembled WGS sequence"/>
</dbReference>
<feature type="transmembrane region" description="Helical" evidence="6">
    <location>
        <begin position="184"/>
        <end position="203"/>
    </location>
</feature>
<dbReference type="AlphaFoldDB" id="C0CH06"/>
<reference evidence="7 8" key="1">
    <citation type="submission" date="2009-01" db="EMBL/GenBank/DDBJ databases">
        <authorList>
            <person name="Fulton L."/>
            <person name="Clifton S."/>
            <person name="Fulton B."/>
            <person name="Xu J."/>
            <person name="Minx P."/>
            <person name="Pepin K.H."/>
            <person name="Johnson M."/>
            <person name="Bhonagiri V."/>
            <person name="Nash W.E."/>
            <person name="Mardis E.R."/>
            <person name="Wilson R.K."/>
        </authorList>
    </citation>
    <scope>NUCLEOTIDE SEQUENCE [LARGE SCALE GENOMIC DNA]</scope>
    <source>
        <strain evidence="8">DSM 10507 / JCM 14656 / S5a33</strain>
    </source>
</reference>
<reference evidence="7 8" key="2">
    <citation type="submission" date="2009-02" db="EMBL/GenBank/DDBJ databases">
        <title>Draft genome sequence of Blautia hydrogenotrophica DSM 10507 (Ruminococcus hydrogenotrophicus DSM 10507).</title>
        <authorList>
            <person name="Sudarsanam P."/>
            <person name="Ley R."/>
            <person name="Guruge J."/>
            <person name="Turnbaugh P.J."/>
            <person name="Mahowald M."/>
            <person name="Liep D."/>
            <person name="Gordon J."/>
        </authorList>
    </citation>
    <scope>NUCLEOTIDE SEQUENCE [LARGE SCALE GENOMIC DNA]</scope>
    <source>
        <strain evidence="8">DSM 10507 / JCM 14656 / S5a33</strain>
    </source>
</reference>
<dbReference type="PANTHER" id="PTHR30250">
    <property type="entry name" value="PST FAMILY PREDICTED COLANIC ACID TRANSPORTER"/>
    <property type="match status" value="1"/>
</dbReference>
<evidence type="ECO:0000256" key="4">
    <source>
        <dbReference type="ARBA" id="ARBA00022989"/>
    </source>
</evidence>
<dbReference type="InterPro" id="IPR050833">
    <property type="entry name" value="Poly_Biosynth_Transport"/>
</dbReference>
<feature type="transmembrane region" description="Helical" evidence="6">
    <location>
        <begin position="227"/>
        <end position="247"/>
    </location>
</feature>
<dbReference type="PANTHER" id="PTHR30250:SF11">
    <property type="entry name" value="O-ANTIGEN TRANSPORTER-RELATED"/>
    <property type="match status" value="1"/>
</dbReference>
<feature type="transmembrane region" description="Helical" evidence="6">
    <location>
        <begin position="121"/>
        <end position="139"/>
    </location>
</feature>
<protein>
    <recommendedName>
        <fullName evidence="9">Polysaccharide biosynthesis protein C-terminal domain-containing protein</fullName>
    </recommendedName>
</protein>
<dbReference type="HOGENOM" id="CLU_044974_0_0_9"/>
<gene>
    <name evidence="7" type="ORF">RUMHYD_00119</name>
</gene>
<dbReference type="GeneID" id="86821284"/>
<dbReference type="EMBL" id="ACBZ01000002">
    <property type="protein sequence ID" value="EEG51062.1"/>
    <property type="molecule type" value="Genomic_DNA"/>
</dbReference>
<proteinExistence type="predicted"/>
<evidence type="ECO:0000256" key="6">
    <source>
        <dbReference type="SAM" id="Phobius"/>
    </source>
</evidence>
<evidence type="ECO:0000256" key="1">
    <source>
        <dbReference type="ARBA" id="ARBA00004651"/>
    </source>
</evidence>
<accession>C0CH06</accession>
<dbReference type="Pfam" id="PF01943">
    <property type="entry name" value="Polysacc_synt"/>
    <property type="match status" value="1"/>
</dbReference>
<evidence type="ECO:0000256" key="5">
    <source>
        <dbReference type="ARBA" id="ARBA00023136"/>
    </source>
</evidence>
<dbReference type="eggNOG" id="COG2244">
    <property type="taxonomic scope" value="Bacteria"/>
</dbReference>
<feature type="transmembrane region" description="Helical" evidence="6">
    <location>
        <begin position="398"/>
        <end position="417"/>
    </location>
</feature>
<feature type="transmembrane region" description="Helical" evidence="6">
    <location>
        <begin position="429"/>
        <end position="446"/>
    </location>
</feature>
<evidence type="ECO:0000256" key="2">
    <source>
        <dbReference type="ARBA" id="ARBA00022475"/>
    </source>
</evidence>
<feature type="transmembrane region" description="Helical" evidence="6">
    <location>
        <begin position="369"/>
        <end position="392"/>
    </location>
</feature>
<keyword evidence="8" id="KW-1185">Reference proteome</keyword>
<evidence type="ECO:0000313" key="7">
    <source>
        <dbReference type="EMBL" id="EEG51062.1"/>
    </source>
</evidence>
<keyword evidence="2" id="KW-1003">Cell membrane</keyword>
<feature type="transmembrane region" description="Helical" evidence="6">
    <location>
        <begin position="301"/>
        <end position="319"/>
    </location>
</feature>
<comment type="subcellular location">
    <subcellularLocation>
        <location evidence="1">Cell membrane</location>
        <topology evidence="1">Multi-pass membrane protein</topology>
    </subcellularLocation>
</comment>
<organism evidence="7 8">
    <name type="scientific">Blautia hydrogenotrophica (strain DSM 10507 / JCM 14656 / S5a33)</name>
    <name type="common">Ruminococcus hydrogenotrophicus</name>
    <dbReference type="NCBI Taxonomy" id="476272"/>
    <lineage>
        <taxon>Bacteria</taxon>
        <taxon>Bacillati</taxon>
        <taxon>Bacillota</taxon>
        <taxon>Clostridia</taxon>
        <taxon>Lachnospirales</taxon>
        <taxon>Lachnospiraceae</taxon>
        <taxon>Blautia</taxon>
    </lineage>
</organism>
<dbReference type="PATRIC" id="fig|476272.21.peg.3125"/>
<dbReference type="GO" id="GO:0005886">
    <property type="term" value="C:plasma membrane"/>
    <property type="evidence" value="ECO:0007669"/>
    <property type="project" value="UniProtKB-SubCell"/>
</dbReference>
<evidence type="ECO:0008006" key="9">
    <source>
        <dbReference type="Google" id="ProtNLM"/>
    </source>
</evidence>
<dbReference type="RefSeq" id="WP_005944759.1">
    <property type="nucleotide sequence ID" value="NZ_CP136423.1"/>
</dbReference>
<keyword evidence="3 6" id="KW-0812">Transmembrane</keyword>
<feature type="transmembrane region" description="Helical" evidence="6">
    <location>
        <begin position="95"/>
        <end position="115"/>
    </location>
</feature>
<comment type="caution">
    <text evidence="7">The sequence shown here is derived from an EMBL/GenBank/DDBJ whole genome shotgun (WGS) entry which is preliminary data.</text>
</comment>
<name>C0CH06_BLAHS</name>
<keyword evidence="5 6" id="KW-0472">Membrane</keyword>
<dbReference type="InterPro" id="IPR002797">
    <property type="entry name" value="Polysacc_synth"/>
</dbReference>
<evidence type="ECO:0000313" key="8">
    <source>
        <dbReference type="Proteomes" id="UP000003100"/>
    </source>
</evidence>
<feature type="transmembrane region" description="Helical" evidence="6">
    <location>
        <begin position="51"/>
        <end position="74"/>
    </location>
</feature>
<evidence type="ECO:0000256" key="3">
    <source>
        <dbReference type="ARBA" id="ARBA00022692"/>
    </source>
</evidence>
<feature type="transmembrane region" description="Helical" evidence="6">
    <location>
        <begin position="339"/>
        <end position="357"/>
    </location>
</feature>
<sequence length="485" mass="56635">MMTGEIHNMSGNSTLKNIVKVSLSNLCIVISGVFVGFLIPKVLGVEEYGYYKIFTLYATYIGIFSFGISEGVYLKYSGIEYSRLNKQKIRCFTKLIFYIQIAVLAVIILFSLFFLNGEYKYIFIALSIYLVELNMTAYYQYVAQMTLRFNDYSMRNIVKSMLTVVSVVLMVCIYYINSKQLLSYKWYLTFVLIISTVLYVLYLRKFCDITFGNAEKGTIFTYEIKEVIRIGMPFLIASMCSTLILNIDRQFVSIYFDTKTYGVYSFAYNMLSLVTVCTSAISTVIYPVLKKTSECKIKEIYPSLVSYMVCFIFLSLNAYFPLSIFVKWFLPQYTYSLEIFRIVFPGLAFSSVISVVMQNYYKLMNKNHLFFFKNVLVLGISIAANFIAYYWFKTPEAISYASVVTLIIYYLLAESYFRNKFAVKWHKNFLYCICMTAGFYIISRLNNLYVSFLLYLTIYLLSLFIFHRGVVKKVIYILFRKIKRL</sequence>
<feature type="transmembrane region" description="Helical" evidence="6">
    <location>
        <begin position="267"/>
        <end position="289"/>
    </location>
</feature>
<feature type="transmembrane region" description="Helical" evidence="6">
    <location>
        <begin position="452"/>
        <end position="471"/>
    </location>
</feature>
<feature type="transmembrane region" description="Helical" evidence="6">
    <location>
        <begin position="21"/>
        <end position="39"/>
    </location>
</feature>